<proteinExistence type="predicted"/>
<dbReference type="Pfam" id="PF08263">
    <property type="entry name" value="LRRNT_2"/>
    <property type="match status" value="1"/>
</dbReference>
<dbReference type="InterPro" id="IPR053211">
    <property type="entry name" value="DNA_repair-toleration"/>
</dbReference>
<keyword evidence="2 4" id="KW-0732">Signal</keyword>
<keyword evidence="3" id="KW-0677">Repeat</keyword>
<evidence type="ECO:0000313" key="6">
    <source>
        <dbReference type="EnsemblPlants" id="PGSC0003DMT400065566"/>
    </source>
</evidence>
<keyword evidence="1" id="KW-0433">Leucine-rich repeat</keyword>
<name>M1CE93_SOLTU</name>
<evidence type="ECO:0000256" key="3">
    <source>
        <dbReference type="ARBA" id="ARBA00022737"/>
    </source>
</evidence>
<reference evidence="6" key="2">
    <citation type="submission" date="2015-06" db="UniProtKB">
        <authorList>
            <consortium name="EnsemblPlants"/>
        </authorList>
    </citation>
    <scope>IDENTIFICATION</scope>
    <source>
        <strain evidence="6">DM1-3 516 R44</strain>
    </source>
</reference>
<feature type="signal peptide" evidence="4">
    <location>
        <begin position="1"/>
        <end position="25"/>
    </location>
</feature>
<accession>M1CE93</accession>
<dbReference type="EnsemblPlants" id="PGSC0003DMT400065566">
    <property type="protein sequence ID" value="PGSC0003DMT400065566"/>
    <property type="gene ID" value="PGSC0003DMG401025507"/>
</dbReference>
<dbReference type="PANTHER" id="PTHR48060:SF24">
    <property type="entry name" value="NON-SPECIFIC SERINE_THREONINE PROTEIN KINASE"/>
    <property type="match status" value="1"/>
</dbReference>
<evidence type="ECO:0000256" key="4">
    <source>
        <dbReference type="SAM" id="SignalP"/>
    </source>
</evidence>
<dbReference type="Gene3D" id="3.80.10.10">
    <property type="entry name" value="Ribonuclease Inhibitor"/>
    <property type="match status" value="1"/>
</dbReference>
<dbReference type="Gramene" id="PGSC0003DMT400065566">
    <property type="protein sequence ID" value="PGSC0003DMT400065566"/>
    <property type="gene ID" value="PGSC0003DMG401025507"/>
</dbReference>
<sequence>MMVSSKTFSSLQFFTLFYIFTVAFASTEEAIALLKWKATFKNQNNSVLASWTPSSDACEDWYGVVCFNGRVNTLNIINASVSATLYAFRIHLSLFLRLLILA</sequence>
<evidence type="ECO:0000256" key="2">
    <source>
        <dbReference type="ARBA" id="ARBA00022729"/>
    </source>
</evidence>
<dbReference type="HOGENOM" id="CLU_2282474_0_0_1"/>
<dbReference type="PANTHER" id="PTHR48060">
    <property type="entry name" value="DNA DAMAGE-REPAIR/TOLERATION PROTEIN DRT100"/>
    <property type="match status" value="1"/>
</dbReference>
<evidence type="ECO:0000259" key="5">
    <source>
        <dbReference type="Pfam" id="PF08263"/>
    </source>
</evidence>
<feature type="chain" id="PRO_5004013006" evidence="4">
    <location>
        <begin position="26"/>
        <end position="102"/>
    </location>
</feature>
<evidence type="ECO:0000313" key="7">
    <source>
        <dbReference type="Proteomes" id="UP000011115"/>
    </source>
</evidence>
<dbReference type="InterPro" id="IPR032675">
    <property type="entry name" value="LRR_dom_sf"/>
</dbReference>
<dbReference type="Proteomes" id="UP000011115">
    <property type="component" value="Unassembled WGS sequence"/>
</dbReference>
<dbReference type="InterPro" id="IPR013210">
    <property type="entry name" value="LRR_N_plant-typ"/>
</dbReference>
<evidence type="ECO:0000256" key="1">
    <source>
        <dbReference type="ARBA" id="ARBA00022614"/>
    </source>
</evidence>
<keyword evidence="7" id="KW-1185">Reference proteome</keyword>
<organism evidence="6 7">
    <name type="scientific">Solanum tuberosum</name>
    <name type="common">Potato</name>
    <dbReference type="NCBI Taxonomy" id="4113"/>
    <lineage>
        <taxon>Eukaryota</taxon>
        <taxon>Viridiplantae</taxon>
        <taxon>Streptophyta</taxon>
        <taxon>Embryophyta</taxon>
        <taxon>Tracheophyta</taxon>
        <taxon>Spermatophyta</taxon>
        <taxon>Magnoliopsida</taxon>
        <taxon>eudicotyledons</taxon>
        <taxon>Gunneridae</taxon>
        <taxon>Pentapetalae</taxon>
        <taxon>asterids</taxon>
        <taxon>lamiids</taxon>
        <taxon>Solanales</taxon>
        <taxon>Solanaceae</taxon>
        <taxon>Solanoideae</taxon>
        <taxon>Solaneae</taxon>
        <taxon>Solanum</taxon>
    </lineage>
</organism>
<dbReference type="AlphaFoldDB" id="M1CE93"/>
<reference evidence="7" key="1">
    <citation type="journal article" date="2011" name="Nature">
        <title>Genome sequence and analysis of the tuber crop potato.</title>
        <authorList>
            <consortium name="The Potato Genome Sequencing Consortium"/>
        </authorList>
    </citation>
    <scope>NUCLEOTIDE SEQUENCE [LARGE SCALE GENOMIC DNA]</scope>
    <source>
        <strain evidence="7">cv. DM1-3 516 R44</strain>
    </source>
</reference>
<protein>
    <submittedName>
        <fullName evidence="6">Hcr2-5D</fullName>
    </submittedName>
</protein>
<feature type="domain" description="Leucine-rich repeat-containing N-terminal plant-type" evidence="5">
    <location>
        <begin position="28"/>
        <end position="66"/>
    </location>
</feature>